<dbReference type="PANTHER" id="PTHR46572">
    <property type="entry name" value="RHO1 GDP-GTP EXCHANGE PROTEIN 1-RELATED"/>
    <property type="match status" value="1"/>
</dbReference>
<dbReference type="Proteomes" id="UP000623467">
    <property type="component" value="Unassembled WGS sequence"/>
</dbReference>
<dbReference type="GO" id="GO:0005085">
    <property type="term" value="F:guanyl-nucleotide exchange factor activity"/>
    <property type="evidence" value="ECO:0007669"/>
    <property type="project" value="UniProtKB-KW"/>
</dbReference>
<dbReference type="PANTHER" id="PTHR46572:SF1">
    <property type="entry name" value="RHO1 GUANINE NUCLEOTIDE EXCHANGE FACTOR TUS1"/>
    <property type="match status" value="1"/>
</dbReference>
<dbReference type="EMBL" id="JACAZH010000002">
    <property type="protein sequence ID" value="KAF7375771.1"/>
    <property type="molecule type" value="Genomic_DNA"/>
</dbReference>
<protein>
    <recommendedName>
        <fullName evidence="3">CNH domain-containing protein</fullName>
    </recommendedName>
</protein>
<dbReference type="InterPro" id="IPR052233">
    <property type="entry name" value="Rho-type_GEFs"/>
</dbReference>
<evidence type="ECO:0000313" key="4">
    <source>
        <dbReference type="EMBL" id="KAF7375771.1"/>
    </source>
</evidence>
<evidence type="ECO:0000256" key="2">
    <source>
        <dbReference type="SAM" id="MobiDB-lite"/>
    </source>
</evidence>
<evidence type="ECO:0000259" key="3">
    <source>
        <dbReference type="PROSITE" id="PS50219"/>
    </source>
</evidence>
<feature type="domain" description="CNH" evidence="3">
    <location>
        <begin position="511"/>
        <end position="815"/>
    </location>
</feature>
<reference evidence="4" key="1">
    <citation type="submission" date="2020-05" db="EMBL/GenBank/DDBJ databases">
        <title>Mycena genomes resolve the evolution of fungal bioluminescence.</title>
        <authorList>
            <person name="Tsai I.J."/>
        </authorList>
    </citation>
    <scope>NUCLEOTIDE SEQUENCE</scope>
    <source>
        <strain evidence="4">160909Yilan</strain>
    </source>
</reference>
<feature type="compositionally biased region" description="Polar residues" evidence="2">
    <location>
        <begin position="330"/>
        <end position="355"/>
    </location>
</feature>
<keyword evidence="5" id="KW-1185">Reference proteome</keyword>
<dbReference type="AlphaFoldDB" id="A0A8H6ZGD0"/>
<gene>
    <name evidence="4" type="ORF">MSAN_00466800</name>
</gene>
<sequence>MKPIHTGAWFWKNTPTALHIAWAWVLILCLTKFDVSSETGRNVFHSCSSYAPPPHRHWKNGVLKLMKYSLPSESVNTQCQTFKEILTLVTLFPGLRGLLLRTKGLGIACSMDAIFAVWKPTLPPPDEEWVFWQGLAATCLIDTSISVMVEKSSLPDLCNCHEGGLSVIEQLLIERECSGDSEYRKALCLRYLGGIFDLPRFWMNTGDIHNQVVGKLFSEMVRIFKDIGVDVPSLGPLGESKLPFDYDGVDFLSVALLTGISGWFRDLDPEDRCRQPWYGCFIEFIHLLRQPRGGELLPSASACATTNFVDLVPVTFHDAVLHVAVESDNMRPTDQQTPQHTSLTELELEPSSTDSANDESLEDIRSNSTRDLPEMTTDLEYEASSLHRTDMTDADSPDSDRDSVEVGAENDGGPIYSSDPDELEPNIGLSDPIASQIETLSLDRDRLGPQSGAIQTERRSGLDHVHRSSQALGVPESRKVFELKILTGNTFFMPSPAIPAAHPAYYERFLTGKVTCSVPFNTWDGRALVAIGCAEGVWFGFRHDPQSMQPVLHLKMVKDCAVLDDFGIFLVLADKSLFAYHLEALVPSSSQKIRPHKTPLKLKDNVQFFRVGSFLGLTMVILMKKKSFGSLFYVFEPSKNKIDETINAPAGVEGRFRFHQPQAEWFRSYRKFCLPCEAFDAVFLETKLAISCIKGFEIVDLLHLKSATVPKPGEDVQFANLAERCKSCRPMGIFRTSTDDFLLCYSEFGLYVDRHGNPSPTRPLRAVEWEETAKQVAVHAPLYSAIQHSIHRGPGRGYCPTCPDYTRRRHVLSMG</sequence>
<proteinExistence type="predicted"/>
<keyword evidence="1" id="KW-0344">Guanine-nucleotide releasing factor</keyword>
<feature type="compositionally biased region" description="Basic and acidic residues" evidence="2">
    <location>
        <begin position="456"/>
        <end position="466"/>
    </location>
</feature>
<dbReference type="PROSITE" id="PS50219">
    <property type="entry name" value="CNH"/>
    <property type="match status" value="1"/>
</dbReference>
<name>A0A8H6ZGD0_9AGAR</name>
<evidence type="ECO:0000256" key="1">
    <source>
        <dbReference type="ARBA" id="ARBA00022658"/>
    </source>
</evidence>
<dbReference type="OrthoDB" id="2272012at2759"/>
<organism evidence="4 5">
    <name type="scientific">Mycena sanguinolenta</name>
    <dbReference type="NCBI Taxonomy" id="230812"/>
    <lineage>
        <taxon>Eukaryota</taxon>
        <taxon>Fungi</taxon>
        <taxon>Dikarya</taxon>
        <taxon>Basidiomycota</taxon>
        <taxon>Agaricomycotina</taxon>
        <taxon>Agaricomycetes</taxon>
        <taxon>Agaricomycetidae</taxon>
        <taxon>Agaricales</taxon>
        <taxon>Marasmiineae</taxon>
        <taxon>Mycenaceae</taxon>
        <taxon>Mycena</taxon>
    </lineage>
</organism>
<feature type="region of interest" description="Disordered" evidence="2">
    <location>
        <begin position="441"/>
        <end position="469"/>
    </location>
</feature>
<dbReference type="InterPro" id="IPR001180">
    <property type="entry name" value="CNH_dom"/>
</dbReference>
<evidence type="ECO:0000313" key="5">
    <source>
        <dbReference type="Proteomes" id="UP000623467"/>
    </source>
</evidence>
<accession>A0A8H6ZGD0</accession>
<feature type="region of interest" description="Disordered" evidence="2">
    <location>
        <begin position="327"/>
        <end position="429"/>
    </location>
</feature>
<dbReference type="Pfam" id="PF00780">
    <property type="entry name" value="CNH"/>
    <property type="match status" value="1"/>
</dbReference>
<comment type="caution">
    <text evidence="4">The sequence shown here is derived from an EMBL/GenBank/DDBJ whole genome shotgun (WGS) entry which is preliminary data.</text>
</comment>